<dbReference type="CDD" id="cd06819">
    <property type="entry name" value="PLPDE_III_LS_D-TA"/>
    <property type="match status" value="1"/>
</dbReference>
<evidence type="ECO:0000256" key="3">
    <source>
        <dbReference type="ARBA" id="ARBA00005323"/>
    </source>
</evidence>
<feature type="domain" description="D-serine dehydratase-like" evidence="6">
    <location>
        <begin position="282"/>
        <end position="370"/>
    </location>
</feature>
<dbReference type="Gene3D" id="3.20.20.10">
    <property type="entry name" value="Alanine racemase"/>
    <property type="match status" value="1"/>
</dbReference>
<comment type="cofactor">
    <cofactor evidence="1">
        <name>pyridoxal 5'-phosphate</name>
        <dbReference type="ChEBI" id="CHEBI:597326"/>
    </cofactor>
</comment>
<name>A0A853G011_9BURK</name>
<dbReference type="InterPro" id="IPR051466">
    <property type="entry name" value="D-amino_acid_metab_enzyme"/>
</dbReference>
<evidence type="ECO:0000256" key="5">
    <source>
        <dbReference type="ARBA" id="ARBA00023239"/>
    </source>
</evidence>
<dbReference type="PANTHER" id="PTHR28004">
    <property type="entry name" value="ZGC:162816-RELATED"/>
    <property type="match status" value="1"/>
</dbReference>
<reference evidence="7 8" key="1">
    <citation type="submission" date="2020-07" db="EMBL/GenBank/DDBJ databases">
        <title>Taxonomic revisions and descriptions of new bacterial species based on genomic comparisons in the high-G+C-content subgroup of the family Alcaligenaceae.</title>
        <authorList>
            <person name="Szabo A."/>
            <person name="Felfoldi T."/>
        </authorList>
    </citation>
    <scope>NUCLEOTIDE SEQUENCE [LARGE SCALE GENOMIC DNA]</scope>
    <source>
        <strain evidence="7 8">LMG 24012</strain>
    </source>
</reference>
<accession>A0A853G011</accession>
<dbReference type="FunFam" id="3.20.20.10:FF:000026">
    <property type="entry name" value="D-threonine aldolase"/>
    <property type="match status" value="1"/>
</dbReference>
<dbReference type="GO" id="GO:0036088">
    <property type="term" value="P:D-serine catabolic process"/>
    <property type="evidence" value="ECO:0007669"/>
    <property type="project" value="TreeGrafter"/>
</dbReference>
<evidence type="ECO:0000313" key="8">
    <source>
        <dbReference type="Proteomes" id="UP000559809"/>
    </source>
</evidence>
<evidence type="ECO:0000256" key="2">
    <source>
        <dbReference type="ARBA" id="ARBA00001946"/>
    </source>
</evidence>
<dbReference type="GO" id="GO:0016830">
    <property type="term" value="F:carbon-carbon lyase activity"/>
    <property type="evidence" value="ECO:0007669"/>
    <property type="project" value="UniProtKB-ARBA"/>
</dbReference>
<dbReference type="Gene3D" id="2.40.37.20">
    <property type="entry name" value="D-serine dehydratase-like domain"/>
    <property type="match status" value="1"/>
</dbReference>
<comment type="caution">
    <text evidence="7">The sequence shown here is derived from an EMBL/GenBank/DDBJ whole genome shotgun (WGS) entry which is preliminary data.</text>
</comment>
<keyword evidence="4" id="KW-0663">Pyridoxal phosphate</keyword>
<dbReference type="GO" id="GO:0008721">
    <property type="term" value="F:D-serine ammonia-lyase activity"/>
    <property type="evidence" value="ECO:0007669"/>
    <property type="project" value="TreeGrafter"/>
</dbReference>
<dbReference type="EMBL" id="JACCEM010000001">
    <property type="protein sequence ID" value="NYT48171.1"/>
    <property type="molecule type" value="Genomic_DNA"/>
</dbReference>
<dbReference type="SUPFAM" id="SSF51419">
    <property type="entry name" value="PLP-binding barrel"/>
    <property type="match status" value="1"/>
</dbReference>
<dbReference type="InterPro" id="IPR001608">
    <property type="entry name" value="Ala_racemase_N"/>
</dbReference>
<keyword evidence="5" id="KW-0456">Lyase</keyword>
<dbReference type="PANTHER" id="PTHR28004:SF2">
    <property type="entry name" value="D-SERINE DEHYDRATASE"/>
    <property type="match status" value="1"/>
</dbReference>
<gene>
    <name evidence="7" type="ORF">H0A72_02500</name>
</gene>
<dbReference type="Pfam" id="PF01168">
    <property type="entry name" value="Ala_racemase_N"/>
    <property type="match status" value="1"/>
</dbReference>
<comment type="cofactor">
    <cofactor evidence="2">
        <name>Mg(2+)</name>
        <dbReference type="ChEBI" id="CHEBI:18420"/>
    </cofactor>
</comment>
<evidence type="ECO:0000256" key="4">
    <source>
        <dbReference type="ARBA" id="ARBA00022898"/>
    </source>
</evidence>
<organism evidence="7 8">
    <name type="scientific">Parapusillimonas granuli</name>
    <dbReference type="NCBI Taxonomy" id="380911"/>
    <lineage>
        <taxon>Bacteria</taxon>
        <taxon>Pseudomonadati</taxon>
        <taxon>Pseudomonadota</taxon>
        <taxon>Betaproteobacteria</taxon>
        <taxon>Burkholderiales</taxon>
        <taxon>Alcaligenaceae</taxon>
        <taxon>Parapusillimonas</taxon>
    </lineage>
</organism>
<dbReference type="InterPro" id="IPR042208">
    <property type="entry name" value="D-ser_dehydrat-like_sf"/>
</dbReference>
<evidence type="ECO:0000313" key="7">
    <source>
        <dbReference type="EMBL" id="NYT48171.1"/>
    </source>
</evidence>
<sequence length="387" mass="41400">MGALTLADTHVAAPADLCVQPIARVGDPLSAVDTPALVLDLDAFEDNLRTMQVLAERHGVELRPHAKAHRCPEISLRQLALGAVGICCQKVTEVIPFIAAGIRNIHISNEVVGAQKLALLARLAKQAQITVCVDDARAAQELSDAMLAEKASVGVLVEIDVGQKRCGVQSPEELVALAQLVERLPQVCFAGIQAYHGGLQHKRSLEQRQKSWDKAVKLIRKHLQALEQAGIACPVVTGGGTGTAAFDVKSDVFTEIQAGTYAFMDTDYGGIDWDDTLAFRHSLFLLATVMSAPSPDRAVLDVGLKSTTAESGMPGLVGYEGVRCVAVNDEHSMLSIDEGAQGPRLGDKVRLIPGHCDPTFNLHDCVVAMRGDRVEAVWPISARGMSR</sequence>
<dbReference type="InterPro" id="IPR029066">
    <property type="entry name" value="PLP-binding_barrel"/>
</dbReference>
<evidence type="ECO:0000259" key="6">
    <source>
        <dbReference type="SMART" id="SM01119"/>
    </source>
</evidence>
<dbReference type="Pfam" id="PF14031">
    <property type="entry name" value="D-ser_dehydrat"/>
    <property type="match status" value="1"/>
</dbReference>
<proteinExistence type="inferred from homology"/>
<comment type="similarity">
    <text evidence="3">Belongs to the DSD1 family.</text>
</comment>
<dbReference type="Proteomes" id="UP000559809">
    <property type="component" value="Unassembled WGS sequence"/>
</dbReference>
<dbReference type="RefSeq" id="WP_180153461.1">
    <property type="nucleotide sequence ID" value="NZ_JACCEM010000001.1"/>
</dbReference>
<evidence type="ECO:0000256" key="1">
    <source>
        <dbReference type="ARBA" id="ARBA00001933"/>
    </source>
</evidence>
<dbReference type="SMART" id="SM01119">
    <property type="entry name" value="D-ser_dehydrat"/>
    <property type="match status" value="1"/>
</dbReference>
<keyword evidence="8" id="KW-1185">Reference proteome</keyword>
<dbReference type="AlphaFoldDB" id="A0A853G011"/>
<protein>
    <submittedName>
        <fullName evidence="7">DSD1 family PLP-dependent enzyme</fullName>
    </submittedName>
</protein>
<dbReference type="InterPro" id="IPR026956">
    <property type="entry name" value="D-ser_dehydrat-like_dom"/>
</dbReference>